<comment type="caution">
    <text evidence="1">The sequence shown here is derived from an EMBL/GenBank/DDBJ whole genome shotgun (WGS) entry which is preliminary data.</text>
</comment>
<dbReference type="RefSeq" id="WP_343879899.1">
    <property type="nucleotide sequence ID" value="NZ_BAAAFO010000001.1"/>
</dbReference>
<proteinExistence type="predicted"/>
<dbReference type="EMBL" id="BAAAFO010000001">
    <property type="protein sequence ID" value="GAA0242685.1"/>
    <property type="molecule type" value="Genomic_DNA"/>
</dbReference>
<dbReference type="SUPFAM" id="SSF54637">
    <property type="entry name" value="Thioesterase/thiol ester dehydrase-isomerase"/>
    <property type="match status" value="1"/>
</dbReference>
<dbReference type="Proteomes" id="UP001500657">
    <property type="component" value="Unassembled WGS sequence"/>
</dbReference>
<name>A0ABP3DXB7_9GAMM</name>
<dbReference type="Pfam" id="PF22817">
    <property type="entry name" value="ApeP-like"/>
    <property type="match status" value="1"/>
</dbReference>
<dbReference type="CDD" id="cd01289">
    <property type="entry name" value="FabA_like"/>
    <property type="match status" value="1"/>
</dbReference>
<gene>
    <name evidence="1" type="ORF">GCM10009126_05430</name>
</gene>
<dbReference type="PIRSF" id="PIRSF020565">
    <property type="entry name" value="3Ho_Ac_ACP_DH_prd"/>
    <property type="match status" value="1"/>
</dbReference>
<dbReference type="InterPro" id="IPR016776">
    <property type="entry name" value="ApeP-like_dehydratase"/>
</dbReference>
<keyword evidence="2" id="KW-1185">Reference proteome</keyword>
<dbReference type="InterPro" id="IPR029069">
    <property type="entry name" value="HotDog_dom_sf"/>
</dbReference>
<evidence type="ECO:0000313" key="2">
    <source>
        <dbReference type="Proteomes" id="UP001500657"/>
    </source>
</evidence>
<evidence type="ECO:0000313" key="1">
    <source>
        <dbReference type="EMBL" id="GAA0242685.1"/>
    </source>
</evidence>
<reference evidence="2" key="1">
    <citation type="journal article" date="2019" name="Int. J. Syst. Evol. Microbiol.">
        <title>The Global Catalogue of Microorganisms (GCM) 10K type strain sequencing project: providing services to taxonomists for standard genome sequencing and annotation.</title>
        <authorList>
            <consortium name="The Broad Institute Genomics Platform"/>
            <consortium name="The Broad Institute Genome Sequencing Center for Infectious Disease"/>
            <person name="Wu L."/>
            <person name="Ma J."/>
        </authorList>
    </citation>
    <scope>NUCLEOTIDE SEQUENCE [LARGE SCALE GENOMIC DNA]</scope>
    <source>
        <strain evidence="2">JCM 16242</strain>
    </source>
</reference>
<protein>
    <submittedName>
        <fullName evidence="1">Hotdog family protein</fullName>
    </submittedName>
</protein>
<sequence length="155" mass="16902">MTPWPIADLLPHTGDMILLDSVLHAEGDRIVCRLGVRPDGPFNDPDGSLPAWCGVELMAQAVAAWSGWQARQEDRPVRLGFLLGTRHFRCNVHAFPPGSELAVEAFRSFHDDNGMAMFACRIDAEGIHAEARLTVFSPPDSDAFLASLAPSQTHA</sequence>
<organism evidence="1 2">
    <name type="scientific">Rhodanobacter caeni</name>
    <dbReference type="NCBI Taxonomy" id="657654"/>
    <lineage>
        <taxon>Bacteria</taxon>
        <taxon>Pseudomonadati</taxon>
        <taxon>Pseudomonadota</taxon>
        <taxon>Gammaproteobacteria</taxon>
        <taxon>Lysobacterales</taxon>
        <taxon>Rhodanobacteraceae</taxon>
        <taxon>Rhodanobacter</taxon>
    </lineage>
</organism>
<accession>A0ABP3DXB7</accession>
<dbReference type="Gene3D" id="3.10.129.10">
    <property type="entry name" value="Hotdog Thioesterase"/>
    <property type="match status" value="1"/>
</dbReference>